<organism evidence="1 2">
    <name type="scientific">Candidatus Liberibacter asiaticus str. gxpsy</name>
    <dbReference type="NCBI Taxonomy" id="1174529"/>
    <lineage>
        <taxon>Bacteria</taxon>
        <taxon>Pseudomonadati</taxon>
        <taxon>Pseudomonadota</taxon>
        <taxon>Alphaproteobacteria</taxon>
        <taxon>Hyphomicrobiales</taxon>
        <taxon>Rhizobiaceae</taxon>
        <taxon>Liberibacter</taxon>
    </lineage>
</organism>
<evidence type="ECO:0000313" key="2">
    <source>
        <dbReference type="Proteomes" id="UP000011820"/>
    </source>
</evidence>
<dbReference type="Proteomes" id="UP000011820">
    <property type="component" value="Chromosome"/>
</dbReference>
<dbReference type="RefSeq" id="WP_015453010.1">
    <property type="nucleotide sequence ID" value="NC_020549.1"/>
</dbReference>
<proteinExistence type="predicted"/>
<gene>
    <name evidence="1" type="ORF">WSI_05290</name>
</gene>
<evidence type="ECO:0000313" key="1">
    <source>
        <dbReference type="EMBL" id="AGH17415.1"/>
    </source>
</evidence>
<keyword evidence="2" id="KW-1185">Reference proteome</keyword>
<dbReference type="EMBL" id="CP004005">
    <property type="protein sequence ID" value="AGH17415.1"/>
    <property type="molecule type" value="Genomic_DNA"/>
</dbReference>
<protein>
    <recommendedName>
        <fullName evidence="3">DUF4145 domain-containing protein</fullName>
    </recommendedName>
</protein>
<reference evidence="1 2" key="1">
    <citation type="journal article" date="2013" name="Genome Announc.">
        <title>Complete Genome Sequence of a Chinese Strain of 'Candidatus Liberibacter asiaticus'.</title>
        <authorList>
            <person name="Lin H."/>
            <person name="Han C.S."/>
            <person name="Liu B."/>
            <person name="Lou B."/>
            <person name="Bai X."/>
            <person name="Deng C."/>
            <person name="Civerolo E.L."/>
            <person name="Gupta G."/>
        </authorList>
    </citation>
    <scope>NUCLEOTIDE SEQUENCE [LARGE SCALE GENOMIC DNA]</scope>
    <source>
        <strain evidence="2">gxpsy</strain>
    </source>
</reference>
<dbReference type="GeneID" id="93077394"/>
<accession>A0ABM5NHE9</accession>
<name>A0ABM5NHE9_LIBAS</name>
<sequence>MKDDQGQRINFEKCGMLSDRTRYLKQHNLIIEEIFEWSNFVRIEGNKAVHEGQSSIEESDECLEFVNLFCDIVFTLPALIKEKKSTHPNQSRDG</sequence>
<evidence type="ECO:0008006" key="3">
    <source>
        <dbReference type="Google" id="ProtNLM"/>
    </source>
</evidence>